<dbReference type="GeneID" id="104788671"/>
<reference evidence="3" key="1">
    <citation type="journal article" date="2014" name="Nat. Commun.">
        <title>The emerging biofuel crop Camelina sativa retains a highly undifferentiated hexaploid genome structure.</title>
        <authorList>
            <person name="Kagale S."/>
            <person name="Koh C."/>
            <person name="Nixon J."/>
            <person name="Bollina V."/>
            <person name="Clarke W.E."/>
            <person name="Tuteja R."/>
            <person name="Spillane C."/>
            <person name="Robinson S.J."/>
            <person name="Links M.G."/>
            <person name="Clarke C."/>
            <person name="Higgins E.E."/>
            <person name="Huebert T."/>
            <person name="Sharpe A.G."/>
            <person name="Parkin I.A."/>
        </authorList>
    </citation>
    <scope>NUCLEOTIDE SEQUENCE [LARGE SCALE GENOMIC DNA]</scope>
    <source>
        <strain evidence="3">cv. DH55</strain>
    </source>
</reference>
<evidence type="ECO:0000313" key="4">
    <source>
        <dbReference type="RefSeq" id="XP_019101766.1"/>
    </source>
</evidence>
<evidence type="ECO:0000259" key="2">
    <source>
        <dbReference type="PROSITE" id="PS51746"/>
    </source>
</evidence>
<keyword evidence="1" id="KW-0472">Membrane</keyword>
<dbReference type="SUPFAM" id="SSF81606">
    <property type="entry name" value="PP2C-like"/>
    <property type="match status" value="1"/>
</dbReference>
<dbReference type="Gene3D" id="3.60.40.10">
    <property type="entry name" value="PPM-type phosphatase domain"/>
    <property type="match status" value="1"/>
</dbReference>
<dbReference type="RefSeq" id="XP_019101766.1">
    <property type="nucleotide sequence ID" value="XM_019246221.1"/>
</dbReference>
<keyword evidence="3" id="KW-1185">Reference proteome</keyword>
<dbReference type="SMART" id="SM00332">
    <property type="entry name" value="PP2Cc"/>
    <property type="match status" value="1"/>
</dbReference>
<organism evidence="3 4">
    <name type="scientific">Camelina sativa</name>
    <name type="common">False flax</name>
    <name type="synonym">Myagrum sativum</name>
    <dbReference type="NCBI Taxonomy" id="90675"/>
    <lineage>
        <taxon>Eukaryota</taxon>
        <taxon>Viridiplantae</taxon>
        <taxon>Streptophyta</taxon>
        <taxon>Embryophyta</taxon>
        <taxon>Tracheophyta</taxon>
        <taxon>Spermatophyta</taxon>
        <taxon>Magnoliopsida</taxon>
        <taxon>eudicotyledons</taxon>
        <taxon>Gunneridae</taxon>
        <taxon>Pentapetalae</taxon>
        <taxon>rosids</taxon>
        <taxon>malvids</taxon>
        <taxon>Brassicales</taxon>
        <taxon>Brassicaceae</taxon>
        <taxon>Camelineae</taxon>
        <taxon>Camelina</taxon>
    </lineage>
</organism>
<dbReference type="CDD" id="cd00143">
    <property type="entry name" value="PP2Cc"/>
    <property type="match status" value="1"/>
</dbReference>
<dbReference type="PANTHER" id="PTHR47992">
    <property type="entry name" value="PROTEIN PHOSPHATASE"/>
    <property type="match status" value="1"/>
</dbReference>
<protein>
    <submittedName>
        <fullName evidence="4">Probable protein phosphatase 2C 51 isoform X4</fullName>
    </submittedName>
</protein>
<dbReference type="InterPro" id="IPR036457">
    <property type="entry name" value="PPM-type-like_dom_sf"/>
</dbReference>
<gene>
    <name evidence="4" type="primary">LOC104788671</name>
</gene>
<evidence type="ECO:0000256" key="1">
    <source>
        <dbReference type="SAM" id="Phobius"/>
    </source>
</evidence>
<name>A0ABM1RRX8_CAMSA</name>
<sequence>MNSYLRGRGLNRHIFLSPRVFFFSQMMMPKIKSSLLSLGFLVSFVIVFFFLAIKCGGESPTCLAIYKQGGAPAVFQSPKCPRWILHNWGPRRTPTTGLCHTAAIQGRRNYQEDRLLCALDLRIPFPRKSGTKDVSVGIAAVFDGHNGAEASEMASNLLFDYFALHINFLLDATFSAMTSKSIGRLPTHPDHGLILHGLLTHDFKLQFPDSFPLDLDDSLHFDIIKEALLRAIHDIDATFTKEASTRKLISGSTATVALIADGQLMVASIGDSKALLCSEIFETPEKARATLMKLYRERRRNRGSSPSRFSDFKLEHRNGLLRFIAKELTKDHHPNREDEKIRVEAAGGYVTEWAGVPRVNGQLTVSRSIGDLTYRSYGVISAPEVMDWQPLLANDSYLVVSSDGIFEKLEVQEVCDRLWEVNNQTSSGAGVPSYCSISLAHCLVNTAFEKGSMDNMAAVVVPLKSNLVTQLQRKEQSMNDKNEKIAAALPSNNCALPLPNGINLGPLQSKQAQPLATMFNRLLVEVKNGSFCRFYMSENLIGASQGKLDHLNGYMGDLPQVLPASAEPFSGWCLPSGTATNENRDQCINPDSFATFLGLLESVPLHGFGASNGTDEIPFPDSSYVLKKKFGRGAFGEVWLAFHWNCNQGNNGTSWNNEDVNTSKNGVHYDTAGPDNSFILKRIMSDGDKTCICDVGITLVIRGWKKFSSVHCLLHKLLQLSGSCIN</sequence>
<reference evidence="4" key="2">
    <citation type="submission" date="2025-08" db="UniProtKB">
        <authorList>
            <consortium name="RefSeq"/>
        </authorList>
    </citation>
    <scope>IDENTIFICATION</scope>
    <source>
        <tissue evidence="4">Leaf</tissue>
    </source>
</reference>
<dbReference type="PROSITE" id="PS51746">
    <property type="entry name" value="PPM_2"/>
    <property type="match status" value="1"/>
</dbReference>
<proteinExistence type="predicted"/>
<feature type="domain" description="PPM-type phosphatase" evidence="2">
    <location>
        <begin position="98"/>
        <end position="463"/>
    </location>
</feature>
<keyword evidence="1" id="KW-1133">Transmembrane helix</keyword>
<feature type="transmembrane region" description="Helical" evidence="1">
    <location>
        <begin position="35"/>
        <end position="53"/>
    </location>
</feature>
<evidence type="ECO:0000313" key="3">
    <source>
        <dbReference type="Proteomes" id="UP000694864"/>
    </source>
</evidence>
<dbReference type="InterPro" id="IPR001932">
    <property type="entry name" value="PPM-type_phosphatase-like_dom"/>
</dbReference>
<dbReference type="InterPro" id="IPR015655">
    <property type="entry name" value="PP2C"/>
</dbReference>
<dbReference type="Pfam" id="PF00481">
    <property type="entry name" value="PP2C"/>
    <property type="match status" value="2"/>
</dbReference>
<keyword evidence="1" id="KW-0812">Transmembrane</keyword>
<accession>A0ABM1RRX8</accession>
<dbReference type="Proteomes" id="UP000694864">
    <property type="component" value="Chromosome 5"/>
</dbReference>